<dbReference type="EMBL" id="GL871239">
    <property type="protein sequence ID" value="EGC31662.1"/>
    <property type="molecule type" value="Genomic_DNA"/>
</dbReference>
<dbReference type="PANTHER" id="PTHR43785">
    <property type="entry name" value="GAMMA-GLUTAMYLPUTRESCINE SYNTHETASE"/>
    <property type="match status" value="1"/>
</dbReference>
<dbReference type="Proteomes" id="UP000001064">
    <property type="component" value="Unassembled WGS sequence"/>
</dbReference>
<dbReference type="FunCoup" id="F0ZWN4">
    <property type="interactions" value="82"/>
</dbReference>
<comment type="similarity">
    <text evidence="4 5">Belongs to the glutamine synthetase family.</text>
</comment>
<name>F0ZWN4_DICPU</name>
<accession>F0ZWN4</accession>
<feature type="domain" description="GS catalytic" evidence="7">
    <location>
        <begin position="142"/>
        <end position="495"/>
    </location>
</feature>
<dbReference type="eggNOG" id="KOG0683">
    <property type="taxonomic scope" value="Eukaryota"/>
</dbReference>
<dbReference type="PROSITE" id="PS51987">
    <property type="entry name" value="GS_CATALYTIC"/>
    <property type="match status" value="1"/>
</dbReference>
<dbReference type="KEGG" id="dpp:DICPUDRAFT_50065"/>
<dbReference type="GO" id="GO:0004356">
    <property type="term" value="F:glutamine synthetase activity"/>
    <property type="evidence" value="ECO:0007669"/>
    <property type="project" value="InterPro"/>
</dbReference>
<dbReference type="OMA" id="WAWAPVD"/>
<dbReference type="SUPFAM" id="SSF54368">
    <property type="entry name" value="Glutamine synthetase, N-terminal domain"/>
    <property type="match status" value="1"/>
</dbReference>
<evidence type="ECO:0000256" key="4">
    <source>
        <dbReference type="PROSITE-ProRule" id="PRU01330"/>
    </source>
</evidence>
<keyword evidence="3" id="KW-0067">ATP-binding</keyword>
<keyword evidence="2" id="KW-0547">Nucleotide-binding</keyword>
<dbReference type="VEuPathDB" id="AmoebaDB:DICPUDRAFT_50065"/>
<dbReference type="FunFam" id="3.30.590.10:FF:000020">
    <property type="entry name" value="Putative glutamine synthetase"/>
    <property type="match status" value="1"/>
</dbReference>
<dbReference type="InterPro" id="IPR014746">
    <property type="entry name" value="Gln_synth/guanido_kin_cat_dom"/>
</dbReference>
<dbReference type="GeneID" id="10505576"/>
<reference evidence="9" key="1">
    <citation type="journal article" date="2011" name="Genome Biol.">
        <title>Comparative genomics of the social amoebae Dictyostelium discoideum and Dictyostelium purpureum.</title>
        <authorList>
            <consortium name="US DOE Joint Genome Institute (JGI-PGF)"/>
            <person name="Sucgang R."/>
            <person name="Kuo A."/>
            <person name="Tian X."/>
            <person name="Salerno W."/>
            <person name="Parikh A."/>
            <person name="Feasley C.L."/>
            <person name="Dalin E."/>
            <person name="Tu H."/>
            <person name="Huang E."/>
            <person name="Barry K."/>
            <person name="Lindquist E."/>
            <person name="Shapiro H."/>
            <person name="Bruce D."/>
            <person name="Schmutz J."/>
            <person name="Salamov A."/>
            <person name="Fey P."/>
            <person name="Gaudet P."/>
            <person name="Anjard C."/>
            <person name="Babu M.M."/>
            <person name="Basu S."/>
            <person name="Bushmanova Y."/>
            <person name="van der Wel H."/>
            <person name="Katoh-Kurasawa M."/>
            <person name="Dinh C."/>
            <person name="Coutinho P.M."/>
            <person name="Saito T."/>
            <person name="Elias M."/>
            <person name="Schaap P."/>
            <person name="Kay R.R."/>
            <person name="Henrissat B."/>
            <person name="Eichinger L."/>
            <person name="Rivero F."/>
            <person name="Putnam N.H."/>
            <person name="West C.M."/>
            <person name="Loomis W.F."/>
            <person name="Chisholm R.L."/>
            <person name="Shaulsky G."/>
            <person name="Strassmann J.E."/>
            <person name="Queller D.C."/>
            <person name="Kuspa A."/>
            <person name="Grigoriev I.V."/>
        </authorList>
    </citation>
    <scope>NUCLEOTIDE SEQUENCE [LARGE SCALE GENOMIC DNA]</scope>
    <source>
        <strain evidence="9">QSDP1</strain>
    </source>
</reference>
<dbReference type="InParanoid" id="F0ZWN4"/>
<keyword evidence="9" id="KW-1185">Reference proteome</keyword>
<dbReference type="PANTHER" id="PTHR43785:SF2">
    <property type="entry name" value="TYPE-1 GLUTAMINE SYNTHETASE 1"/>
    <property type="match status" value="1"/>
</dbReference>
<evidence type="ECO:0000313" key="9">
    <source>
        <dbReference type="Proteomes" id="UP000001064"/>
    </source>
</evidence>
<dbReference type="OrthoDB" id="77835at2759"/>
<dbReference type="STRING" id="5786.F0ZWN4"/>
<dbReference type="InterPro" id="IPR036651">
    <property type="entry name" value="Gln_synt_N_sf"/>
</dbReference>
<dbReference type="InterPro" id="IPR008146">
    <property type="entry name" value="Gln_synth_cat_dom"/>
</dbReference>
<dbReference type="RefSeq" id="XP_003291828.1">
    <property type="nucleotide sequence ID" value="XM_003291780.1"/>
</dbReference>
<evidence type="ECO:0000259" key="7">
    <source>
        <dbReference type="PROSITE" id="PS51987"/>
    </source>
</evidence>
<dbReference type="SUPFAM" id="SSF55931">
    <property type="entry name" value="Glutamine synthetase/guanido kinase"/>
    <property type="match status" value="1"/>
</dbReference>
<evidence type="ECO:0000256" key="3">
    <source>
        <dbReference type="ARBA" id="ARBA00022840"/>
    </source>
</evidence>
<evidence type="ECO:0000256" key="1">
    <source>
        <dbReference type="ARBA" id="ARBA00022598"/>
    </source>
</evidence>
<evidence type="ECO:0000256" key="2">
    <source>
        <dbReference type="ARBA" id="ARBA00022741"/>
    </source>
</evidence>
<dbReference type="GO" id="GO:0005524">
    <property type="term" value="F:ATP binding"/>
    <property type="evidence" value="ECO:0007669"/>
    <property type="project" value="UniProtKB-KW"/>
</dbReference>
<dbReference type="InterPro" id="IPR008147">
    <property type="entry name" value="Gln_synt_N"/>
</dbReference>
<dbReference type="PROSITE" id="PS51986">
    <property type="entry name" value="GS_BETA_GRASP"/>
    <property type="match status" value="1"/>
</dbReference>
<gene>
    <name evidence="8" type="ORF">DICPUDRAFT_50065</name>
</gene>
<dbReference type="SMART" id="SM01230">
    <property type="entry name" value="Gln-synt_C"/>
    <property type="match status" value="1"/>
</dbReference>
<evidence type="ECO:0000313" key="8">
    <source>
        <dbReference type="EMBL" id="EGC31662.1"/>
    </source>
</evidence>
<evidence type="ECO:0000259" key="6">
    <source>
        <dbReference type="PROSITE" id="PS51986"/>
    </source>
</evidence>
<protein>
    <submittedName>
        <fullName evidence="8">Uncharacterized protein</fullName>
    </submittedName>
</protein>
<feature type="domain" description="GS beta-grasp" evidence="6">
    <location>
        <begin position="33"/>
        <end position="130"/>
    </location>
</feature>
<keyword evidence="1" id="KW-0436">Ligase</keyword>
<dbReference type="GO" id="GO:0006542">
    <property type="term" value="P:glutamine biosynthetic process"/>
    <property type="evidence" value="ECO:0007669"/>
    <property type="project" value="InterPro"/>
</dbReference>
<proteinExistence type="inferred from homology"/>
<organism evidence="8 9">
    <name type="scientific">Dictyostelium purpureum</name>
    <name type="common">Slime mold</name>
    <dbReference type="NCBI Taxonomy" id="5786"/>
    <lineage>
        <taxon>Eukaryota</taxon>
        <taxon>Amoebozoa</taxon>
        <taxon>Evosea</taxon>
        <taxon>Eumycetozoa</taxon>
        <taxon>Dictyostelia</taxon>
        <taxon>Dictyosteliales</taxon>
        <taxon>Dictyosteliaceae</taxon>
        <taxon>Dictyostelium</taxon>
    </lineage>
</organism>
<dbReference type="AlphaFoldDB" id="F0ZWN4"/>
<evidence type="ECO:0000256" key="5">
    <source>
        <dbReference type="RuleBase" id="RU000384"/>
    </source>
</evidence>
<dbReference type="Pfam" id="PF00120">
    <property type="entry name" value="Gln-synt_C"/>
    <property type="match status" value="1"/>
</dbReference>
<sequence length="495" mass="55660">MIMNNNNNNNNHNNNTFLKDNEKLYNFLNQNKETLKFLRICWVDVGNKIRCKSLSVEWILKHKPEAIHVTVTDTCMSFMAFQDSIVKDALPDGNVIFGEVYLIPDVSTITILPYNKSHAQVFGSFYKVNKTTGDLEPWKLCPRECLKKAIKELLITASLSLKGSFEEEFYLIKKNDKLSSTTNEDQELEKMLNESSQVDRNTFASFHSLDSHSAILNEILDNLSKQSIPVEQMLSESGPGQFEITVDYSDILTACDRHIIFRQTVHSVASLNGYIATFIPKLYDYQAGNGCHAHLSLWNANDDTNITPDPNSECGVGLLTQNFIGGILEHAHSLTALFNATSNSYERLKPFCWSGCSIAWGLDNKEAFVRVPSSPFSRSCTNFEVKTIDHSSNPYLAISAIIYSGLDGINKHTTPPKPTSLNPSTLSDKECKEMKISFIPSTITDAINYLKSNDYLCNSLGKEISNAYIQVKLSEESILSKLSNNHKKLKLLELY</sequence>
<dbReference type="Gene3D" id="3.10.20.70">
    <property type="entry name" value="Glutamine synthetase, N-terminal domain"/>
    <property type="match status" value="1"/>
</dbReference>
<dbReference type="Gene3D" id="3.30.590.10">
    <property type="entry name" value="Glutamine synthetase/guanido kinase, catalytic domain"/>
    <property type="match status" value="1"/>
</dbReference>